<proteinExistence type="predicted"/>
<keyword evidence="1" id="KW-1133">Transmembrane helix</keyword>
<evidence type="ECO:0000313" key="3">
    <source>
        <dbReference type="EMBL" id="AIY67297.1"/>
    </source>
</evidence>
<dbReference type="GO" id="GO:0016020">
    <property type="term" value="C:membrane"/>
    <property type="evidence" value="ECO:0007669"/>
    <property type="project" value="InterPro"/>
</dbReference>
<keyword evidence="4" id="KW-1185">Reference proteome</keyword>
<dbReference type="InterPro" id="IPR010559">
    <property type="entry name" value="Sig_transdc_His_kin_internal"/>
</dbReference>
<dbReference type="InterPro" id="IPR050640">
    <property type="entry name" value="Bact_2-comp_sensor_kinase"/>
</dbReference>
<evidence type="ECO:0000313" key="4">
    <source>
        <dbReference type="Proteomes" id="UP000030341"/>
    </source>
</evidence>
<feature type="transmembrane region" description="Helical" evidence="1">
    <location>
        <begin position="72"/>
        <end position="93"/>
    </location>
</feature>
<feature type="domain" description="Signal transduction histidine kinase internal region" evidence="2">
    <location>
        <begin position="152"/>
        <end position="227"/>
    </location>
</feature>
<reference evidence="3 4" key="1">
    <citation type="submission" date="2014-11" db="EMBL/GenBank/DDBJ databases">
        <title>Complete Genome Sequence of Pseudoalteromonas sp. Strain OCN003 Isolated from Kaneohe Bay, Oahu, Hawaii.</title>
        <authorList>
            <person name="Beurmann S."/>
            <person name="Videau P."/>
            <person name="Ushijima B."/>
            <person name="Smith A.M."/>
            <person name="Aeby G.S."/>
            <person name="Callahan S.M."/>
            <person name="Belcaid M."/>
        </authorList>
    </citation>
    <scope>NUCLEOTIDE SEQUENCE [LARGE SCALE GENOMIC DNA]</scope>
    <source>
        <strain evidence="3 4">OCN003</strain>
    </source>
</reference>
<dbReference type="PANTHER" id="PTHR34220">
    <property type="entry name" value="SENSOR HISTIDINE KINASE YPDA"/>
    <property type="match status" value="1"/>
</dbReference>
<dbReference type="STRING" id="1348114.OM33_19830"/>
<protein>
    <recommendedName>
        <fullName evidence="2">Signal transduction histidine kinase internal region domain-containing protein</fullName>
    </recommendedName>
</protein>
<organism evidence="3 4">
    <name type="scientific">Pseudoalteromonas piratica</name>
    <dbReference type="NCBI Taxonomy" id="1348114"/>
    <lineage>
        <taxon>Bacteria</taxon>
        <taxon>Pseudomonadati</taxon>
        <taxon>Pseudomonadota</taxon>
        <taxon>Gammaproteobacteria</taxon>
        <taxon>Alteromonadales</taxon>
        <taxon>Pseudoalteromonadaceae</taxon>
        <taxon>Pseudoalteromonas</taxon>
    </lineage>
</organism>
<sequence length="332" mass="37000">MPKAINYLVLFVFSLLIVLYAALLTTPKGQNLNIHLDAPFWIFLQCVIAQWLTLKIYHVIKQGNSSITMHIAKVFFASNLVFSSLVTALVLALETVIGIQKIDTMHMIATLGMNALLHALIGAYSLAFELVTRLQGQQLILAKKEKALLDSQVKTLQQHIDPHFLFNNLNVLSALIVKDPDEAEEYLAQFSDIYRYILEHKSKNLVPLSHELAFANHYMALINTRFNGAYTLNVTQGEGRNTAEIIPCALQLAIENVVKHNAASSDNPLEITIDIQSDCIVITNPLRLKEFKAHSSKIGLTHLNAQCQAIFNQSILVDERNGCFSLTLPLGV</sequence>
<dbReference type="eggNOG" id="COG2972">
    <property type="taxonomic scope" value="Bacteria"/>
</dbReference>
<name>A0A0A7EMV3_9GAMM</name>
<dbReference type="PANTHER" id="PTHR34220:SF7">
    <property type="entry name" value="SENSOR HISTIDINE KINASE YPDA"/>
    <property type="match status" value="1"/>
</dbReference>
<keyword evidence="1" id="KW-0812">Transmembrane</keyword>
<dbReference type="GO" id="GO:0000155">
    <property type="term" value="F:phosphorelay sensor kinase activity"/>
    <property type="evidence" value="ECO:0007669"/>
    <property type="project" value="InterPro"/>
</dbReference>
<dbReference type="Pfam" id="PF06580">
    <property type="entry name" value="His_kinase"/>
    <property type="match status" value="1"/>
</dbReference>
<dbReference type="EMBL" id="CP009889">
    <property type="protein sequence ID" value="AIY67297.1"/>
    <property type="molecule type" value="Genomic_DNA"/>
</dbReference>
<evidence type="ECO:0000259" key="2">
    <source>
        <dbReference type="Pfam" id="PF06580"/>
    </source>
</evidence>
<feature type="transmembrane region" description="Helical" evidence="1">
    <location>
        <begin position="105"/>
        <end position="127"/>
    </location>
</feature>
<dbReference type="KEGG" id="pseo:OM33_19830"/>
<dbReference type="HOGENOM" id="CLU_020473_0_2_6"/>
<dbReference type="RefSeq" id="WP_040136179.1">
    <property type="nucleotide sequence ID" value="NZ_CP009889.1"/>
</dbReference>
<gene>
    <name evidence="3" type="ORF">OM33_19830</name>
</gene>
<evidence type="ECO:0000256" key="1">
    <source>
        <dbReference type="SAM" id="Phobius"/>
    </source>
</evidence>
<keyword evidence="1" id="KW-0472">Membrane</keyword>
<dbReference type="Proteomes" id="UP000030341">
    <property type="component" value="Chromosome 2"/>
</dbReference>
<dbReference type="AlphaFoldDB" id="A0A0A7EMV3"/>
<feature type="transmembrane region" description="Helical" evidence="1">
    <location>
        <begin position="40"/>
        <end position="60"/>
    </location>
</feature>
<accession>A0A0A7EMV3</accession>